<dbReference type="Proteomes" id="UP000263900">
    <property type="component" value="Chromosome"/>
</dbReference>
<dbReference type="EMBL" id="CP032157">
    <property type="protein sequence ID" value="AXY73431.1"/>
    <property type="molecule type" value="Genomic_DNA"/>
</dbReference>
<accession>A0A3B7MSE5</accession>
<dbReference type="InterPro" id="IPR028072">
    <property type="entry name" value="DUF4466"/>
</dbReference>
<dbReference type="Gene3D" id="2.60.40.3550">
    <property type="entry name" value="Domain of unknown function DUF4466"/>
    <property type="match status" value="1"/>
</dbReference>
<dbReference type="AlphaFoldDB" id="A0A3B7MSE5"/>
<dbReference type="CDD" id="cd07472">
    <property type="entry name" value="HmuY_like"/>
    <property type="match status" value="1"/>
</dbReference>
<organism evidence="2 3">
    <name type="scientific">Paraflavitalea soli</name>
    <dbReference type="NCBI Taxonomy" id="2315862"/>
    <lineage>
        <taxon>Bacteria</taxon>
        <taxon>Pseudomonadati</taxon>
        <taxon>Bacteroidota</taxon>
        <taxon>Chitinophagia</taxon>
        <taxon>Chitinophagales</taxon>
        <taxon>Chitinophagaceae</taxon>
        <taxon>Paraflavitalea</taxon>
    </lineage>
</organism>
<protein>
    <submittedName>
        <fullName evidence="2">DUF4466 domain-containing protein</fullName>
    </submittedName>
</protein>
<evidence type="ECO:0000313" key="3">
    <source>
        <dbReference type="Proteomes" id="UP000263900"/>
    </source>
</evidence>
<dbReference type="OrthoDB" id="1045786at2"/>
<feature type="domain" description="DUF4466" evidence="1">
    <location>
        <begin position="27"/>
        <end position="329"/>
    </location>
</feature>
<gene>
    <name evidence="2" type="ORF">D3H65_05320</name>
</gene>
<dbReference type="KEGG" id="pseg:D3H65_05320"/>
<sequence length="330" mass="36084">MKQTSIYNYPMALLAILVVVMASCDKKDYALPTAKDKLQNDAIKRSLGPNIVNDTIEFVYAMGILPSKGKLVSAEVEASIEGAAGTFLEHRSYYTNTSGVDVGVQIGDPSVTVKEKTTVTFTRDTSAAALRYTYIVPEAARGKTVSFTFTARSSNGETATYKLGPYNVSKMDMKRLLTVVNGGNAYISIEDMAVYNDAGAAANANKIDLVYLYRTYTTSTFTHALVAPAADAQYLPDITLPAGVNRNTKIQRVFSLQDYDLAFSAVGVYIDDRDFQELDISNAPNFAINLKAEAGIWVETADKKYRAYVYVNSINNNAKSAVISMKRYAL</sequence>
<dbReference type="Pfam" id="PF14725">
    <property type="entry name" value="DUF4466"/>
    <property type="match status" value="1"/>
</dbReference>
<dbReference type="RefSeq" id="WP_119049269.1">
    <property type="nucleotide sequence ID" value="NZ_CP032157.1"/>
</dbReference>
<dbReference type="PROSITE" id="PS51257">
    <property type="entry name" value="PROKAR_LIPOPROTEIN"/>
    <property type="match status" value="1"/>
</dbReference>
<evidence type="ECO:0000259" key="1">
    <source>
        <dbReference type="Pfam" id="PF14725"/>
    </source>
</evidence>
<reference evidence="2 3" key="1">
    <citation type="submission" date="2018-09" db="EMBL/GenBank/DDBJ databases">
        <title>Genome sequencing of strain 6GH32-13.</title>
        <authorList>
            <person name="Weon H.-Y."/>
            <person name="Heo J."/>
            <person name="Kwon S.-W."/>
        </authorList>
    </citation>
    <scope>NUCLEOTIDE SEQUENCE [LARGE SCALE GENOMIC DNA]</scope>
    <source>
        <strain evidence="2 3">5GH32-13</strain>
    </source>
</reference>
<keyword evidence="3" id="KW-1185">Reference proteome</keyword>
<proteinExistence type="predicted"/>
<evidence type="ECO:0000313" key="2">
    <source>
        <dbReference type="EMBL" id="AXY73431.1"/>
    </source>
</evidence>
<name>A0A3B7MSE5_9BACT</name>